<dbReference type="Gene3D" id="3.60.60.30">
    <property type="match status" value="1"/>
</dbReference>
<dbReference type="OrthoDB" id="443524at2759"/>
<keyword evidence="2 7" id="KW-0732">Signal</keyword>
<accession>A0A815YXM9</accession>
<dbReference type="GO" id="GO:0005576">
    <property type="term" value="C:extracellular region"/>
    <property type="evidence" value="ECO:0007669"/>
    <property type="project" value="TreeGrafter"/>
</dbReference>
<evidence type="ECO:0000256" key="2">
    <source>
        <dbReference type="ARBA" id="ARBA00022729"/>
    </source>
</evidence>
<keyword evidence="6" id="KW-0325">Glycoprotein</keyword>
<dbReference type="PANTHER" id="PTHR12370:SF3">
    <property type="entry name" value="PHOSPHOLIPASE B-LIKE 2-RELATED"/>
    <property type="match status" value="1"/>
</dbReference>
<dbReference type="GO" id="GO:0004620">
    <property type="term" value="F:phospholipase activity"/>
    <property type="evidence" value="ECO:0007669"/>
    <property type="project" value="InterPro"/>
</dbReference>
<evidence type="ECO:0000256" key="6">
    <source>
        <dbReference type="ARBA" id="ARBA00023180"/>
    </source>
</evidence>
<organism evidence="9 10">
    <name type="scientific">Adineta steineri</name>
    <dbReference type="NCBI Taxonomy" id="433720"/>
    <lineage>
        <taxon>Eukaryota</taxon>
        <taxon>Metazoa</taxon>
        <taxon>Spiralia</taxon>
        <taxon>Gnathifera</taxon>
        <taxon>Rotifera</taxon>
        <taxon>Eurotatoria</taxon>
        <taxon>Bdelloidea</taxon>
        <taxon>Adinetida</taxon>
        <taxon>Adinetidae</taxon>
        <taxon>Adineta</taxon>
    </lineage>
</organism>
<dbReference type="Proteomes" id="UP000663877">
    <property type="component" value="Unassembled WGS sequence"/>
</dbReference>
<sequence length="560" mass="64078">MFAQYFTFVALITLKLTLANDDPSLHRYRGHIWKNNGKYEITTALANAYKEPDASVNNVLATGFWDQTYNTTGWSVLEIKTSPNQTNFDQAYSAGLLEGQFTRELTGWQWQNSISDVCVNQVKFCNYLKQFFEIQLDWLYTQIETYPDDEYWHQVNLLLIQLNGLIDGNQNTPREPRHRIDDPLGFFLFQVVESIGDLAARLGVPNVERHDSCSALIKILPNNADIFVSHADWSNYRTMLKVIKRYIMPLKRSTAAGSEIIPGADIIFSSYPGTLHSVDDFYMTRPGKLTVIETTIANYNNNLLHNIIPISVPEWIRVVTANRLANSGQEWIDKFFIFNDGTYNNQWMISDFKQFTPGQLPKAGFLMVAEQLVNNFEYTDMTGKLNQDGYWASYNNVYFPDFRDLSGEEAMVQKMGPKLYSWANSSRARIFARDQNKVVDLPSMIKMMRYNDFKNDALSKCKCDPPYSAELTIAARCDLNPANGTYPDSPLGHRVHGATDAKIMNYAMMQNFTLVAIAGPTSDQQPPFVWSESDFDKKVSHIGHPDKWNFTSFTPTWMLT</sequence>
<comment type="function">
    <text evidence="7">Putative phospholipase.</text>
</comment>
<dbReference type="Pfam" id="PF04916">
    <property type="entry name" value="Phospholip_B"/>
    <property type="match status" value="1"/>
</dbReference>
<protein>
    <recommendedName>
        <fullName evidence="7">Phospholipase B-like</fullName>
        <ecNumber evidence="7">3.1.1.-</ecNumber>
    </recommendedName>
</protein>
<comment type="caution">
    <text evidence="9">The sequence shown here is derived from an EMBL/GenBank/DDBJ whole genome shotgun (WGS) entry which is preliminary data.</text>
</comment>
<proteinExistence type="inferred from homology"/>
<keyword evidence="3 7" id="KW-0378">Hydrolase</keyword>
<feature type="signal peptide" evidence="7">
    <location>
        <begin position="1"/>
        <end position="19"/>
    </location>
</feature>
<dbReference type="InterPro" id="IPR007000">
    <property type="entry name" value="PLipase_B-like"/>
</dbReference>
<evidence type="ECO:0000313" key="10">
    <source>
        <dbReference type="Proteomes" id="UP000663832"/>
    </source>
</evidence>
<dbReference type="PANTHER" id="PTHR12370">
    <property type="entry name" value="PHOSPHOLIPASE B-RELATED"/>
    <property type="match status" value="1"/>
</dbReference>
<keyword evidence="4 7" id="KW-0442">Lipid degradation</keyword>
<reference evidence="9" key="1">
    <citation type="submission" date="2021-02" db="EMBL/GenBank/DDBJ databases">
        <authorList>
            <person name="Nowell W R."/>
        </authorList>
    </citation>
    <scope>NUCLEOTIDE SEQUENCE</scope>
</reference>
<evidence type="ECO:0000313" key="9">
    <source>
        <dbReference type="EMBL" id="CAF1577165.1"/>
    </source>
</evidence>
<keyword evidence="10" id="KW-1185">Reference proteome</keyword>
<feature type="chain" id="PRO_5035953256" description="Phospholipase B-like" evidence="7">
    <location>
        <begin position="20"/>
        <end position="560"/>
    </location>
</feature>
<evidence type="ECO:0000313" key="8">
    <source>
        <dbReference type="EMBL" id="CAF1302574.1"/>
    </source>
</evidence>
<gene>
    <name evidence="8" type="ORF">BJG266_LOCUS32366</name>
    <name evidence="9" type="ORF">QVE165_LOCUS49549</name>
</gene>
<evidence type="ECO:0000256" key="3">
    <source>
        <dbReference type="ARBA" id="ARBA00022801"/>
    </source>
</evidence>
<dbReference type="AlphaFoldDB" id="A0A815YXM9"/>
<dbReference type="EMBL" id="CAJNOI010000537">
    <property type="protein sequence ID" value="CAF1302574.1"/>
    <property type="molecule type" value="Genomic_DNA"/>
</dbReference>
<evidence type="ECO:0000256" key="4">
    <source>
        <dbReference type="ARBA" id="ARBA00022963"/>
    </source>
</evidence>
<comment type="similarity">
    <text evidence="1 7">Belongs to the phospholipase B-like family.</text>
</comment>
<keyword evidence="5 7" id="KW-0443">Lipid metabolism</keyword>
<dbReference type="EMBL" id="CAJNOM010000908">
    <property type="protein sequence ID" value="CAF1577165.1"/>
    <property type="molecule type" value="Genomic_DNA"/>
</dbReference>
<name>A0A815YXM9_9BILA</name>
<evidence type="ECO:0000256" key="5">
    <source>
        <dbReference type="ARBA" id="ARBA00023098"/>
    </source>
</evidence>
<dbReference type="EC" id="3.1.1.-" evidence="7"/>
<evidence type="ECO:0000256" key="7">
    <source>
        <dbReference type="RuleBase" id="RU364138"/>
    </source>
</evidence>
<dbReference type="GO" id="GO:0009395">
    <property type="term" value="P:phospholipid catabolic process"/>
    <property type="evidence" value="ECO:0007669"/>
    <property type="project" value="TreeGrafter"/>
</dbReference>
<dbReference type="Proteomes" id="UP000663832">
    <property type="component" value="Unassembled WGS sequence"/>
</dbReference>
<evidence type="ECO:0000256" key="1">
    <source>
        <dbReference type="ARBA" id="ARBA00007835"/>
    </source>
</evidence>